<evidence type="ECO:0000313" key="3">
    <source>
        <dbReference type="Proteomes" id="UP000717328"/>
    </source>
</evidence>
<dbReference type="PANTHER" id="PTHR13318">
    <property type="entry name" value="PARTNER OF PAIRED, ISOFORM B-RELATED"/>
    <property type="match status" value="1"/>
</dbReference>
<dbReference type="Proteomes" id="UP000717328">
    <property type="component" value="Unassembled WGS sequence"/>
</dbReference>
<dbReference type="SUPFAM" id="SSF52047">
    <property type="entry name" value="RNI-like"/>
    <property type="match status" value="1"/>
</dbReference>
<comment type="caution">
    <text evidence="2">The sequence shown here is derived from an EMBL/GenBank/DDBJ whole genome shotgun (WGS) entry which is preliminary data.</text>
</comment>
<name>A0A9P7GR09_9AGAR</name>
<evidence type="ECO:0000259" key="1">
    <source>
        <dbReference type="Pfam" id="PF25372"/>
    </source>
</evidence>
<dbReference type="GO" id="GO:0031146">
    <property type="term" value="P:SCF-dependent proteasomal ubiquitin-dependent protein catabolic process"/>
    <property type="evidence" value="ECO:0007669"/>
    <property type="project" value="TreeGrafter"/>
</dbReference>
<dbReference type="EMBL" id="JABCKI010000080">
    <property type="protein sequence ID" value="KAG5653028.1"/>
    <property type="molecule type" value="Genomic_DNA"/>
</dbReference>
<dbReference type="InterPro" id="IPR032675">
    <property type="entry name" value="LRR_dom_sf"/>
</dbReference>
<dbReference type="OrthoDB" id="10257471at2759"/>
<sequence>MDTDDGSSFHEDMITIIDRLPTEDEYRRVRHLALHRSTEPPITDEQLADTLGACPHLESVVLSGVSSVTDRAIVILAEQAINLQGINLTGCDQVTDVGVLELTTKSLPLQWIQLNGVIGITDPAVSAIAKTCSRLIELELCDLPLLTPLSVRDVWSFSRKLRTLRLARCPLLTDKAFPSSLGDELLNSEDEKPLPPRPITWLDKLPPLFLRHSAENLRILDLTSCKITDEAVEGIVTHAPKIQTLILSGCAKLTDRALESICKLGEHLDVLMLAHVSKITDRAVVQVARSCWNLRCVDVAFCRNLTDMSVFEFAALKSLRRLSLVRVQKLTDIAIFSLAEHANCLERLHLSYCDRLSLEALYLLLRKRRDLQYLTATGIPSFRRKGIERFSDAPPPTCDSDQKAAFRVFSGSNVAGLRRFLDKEEQRLRDAEAKNIPFTARSDDKLDLY</sequence>
<dbReference type="SMART" id="SM00367">
    <property type="entry name" value="LRR_CC"/>
    <property type="match status" value="10"/>
</dbReference>
<feature type="domain" description="F-box/LRR-repeat protein 15-like leucin rich repeat" evidence="1">
    <location>
        <begin position="93"/>
        <end position="175"/>
    </location>
</feature>
<keyword evidence="3" id="KW-1185">Reference proteome</keyword>
<proteinExistence type="predicted"/>
<organism evidence="2 3">
    <name type="scientific">Sphagnurus paluster</name>
    <dbReference type="NCBI Taxonomy" id="117069"/>
    <lineage>
        <taxon>Eukaryota</taxon>
        <taxon>Fungi</taxon>
        <taxon>Dikarya</taxon>
        <taxon>Basidiomycota</taxon>
        <taxon>Agaricomycotina</taxon>
        <taxon>Agaricomycetes</taxon>
        <taxon>Agaricomycetidae</taxon>
        <taxon>Agaricales</taxon>
        <taxon>Tricholomatineae</taxon>
        <taxon>Lyophyllaceae</taxon>
        <taxon>Sphagnurus</taxon>
    </lineage>
</organism>
<accession>A0A9P7GR09</accession>
<dbReference type="InterPro" id="IPR057207">
    <property type="entry name" value="FBXL15_LRR"/>
</dbReference>
<dbReference type="Pfam" id="PF25372">
    <property type="entry name" value="DUF7885"/>
    <property type="match status" value="2"/>
</dbReference>
<dbReference type="AlphaFoldDB" id="A0A9P7GR09"/>
<dbReference type="PANTHER" id="PTHR13318:SF95">
    <property type="entry name" value="F-BOX PROTEIN YLR352W"/>
    <property type="match status" value="1"/>
</dbReference>
<reference evidence="2" key="1">
    <citation type="submission" date="2021-02" db="EMBL/GenBank/DDBJ databases">
        <authorList>
            <person name="Nieuwenhuis M."/>
            <person name="Van De Peppel L.J.J."/>
        </authorList>
    </citation>
    <scope>NUCLEOTIDE SEQUENCE</scope>
    <source>
        <strain evidence="2">D49</strain>
    </source>
</reference>
<gene>
    <name evidence="2" type="ORF">H0H81_002650</name>
</gene>
<dbReference type="Gene3D" id="3.80.10.10">
    <property type="entry name" value="Ribonuclease Inhibitor"/>
    <property type="match status" value="2"/>
</dbReference>
<reference evidence="2" key="2">
    <citation type="submission" date="2021-10" db="EMBL/GenBank/DDBJ databases">
        <title>Phylogenomics reveals ancestral predisposition of the termite-cultivated fungus Termitomyces towards a domesticated lifestyle.</title>
        <authorList>
            <person name="Auxier B."/>
            <person name="Grum-Grzhimaylo A."/>
            <person name="Cardenas M.E."/>
            <person name="Lodge J.D."/>
            <person name="Laessoe T."/>
            <person name="Pedersen O."/>
            <person name="Smith M.E."/>
            <person name="Kuyper T.W."/>
            <person name="Franco-Molano E.A."/>
            <person name="Baroni T.J."/>
            <person name="Aanen D.K."/>
        </authorList>
    </citation>
    <scope>NUCLEOTIDE SEQUENCE</scope>
    <source>
        <strain evidence="2">D49</strain>
    </source>
</reference>
<dbReference type="InterPro" id="IPR006553">
    <property type="entry name" value="Leu-rich_rpt_Cys-con_subtyp"/>
</dbReference>
<dbReference type="GO" id="GO:0019005">
    <property type="term" value="C:SCF ubiquitin ligase complex"/>
    <property type="evidence" value="ECO:0007669"/>
    <property type="project" value="TreeGrafter"/>
</dbReference>
<protein>
    <recommendedName>
        <fullName evidence="1">F-box/LRR-repeat protein 15-like leucin rich repeat domain-containing protein</fullName>
    </recommendedName>
</protein>
<feature type="domain" description="F-box/LRR-repeat protein 15-like leucin rich repeat" evidence="1">
    <location>
        <begin position="217"/>
        <end position="333"/>
    </location>
</feature>
<evidence type="ECO:0000313" key="2">
    <source>
        <dbReference type="EMBL" id="KAG5653028.1"/>
    </source>
</evidence>